<keyword evidence="1" id="KW-0812">Transmembrane</keyword>
<comment type="caution">
    <text evidence="2">The sequence shown here is derived from an EMBL/GenBank/DDBJ whole genome shotgun (WGS) entry which is preliminary data.</text>
</comment>
<evidence type="ECO:0000313" key="3">
    <source>
        <dbReference type="Proteomes" id="UP000549394"/>
    </source>
</evidence>
<dbReference type="InterPro" id="IPR050327">
    <property type="entry name" value="Proton-linked_MCT"/>
</dbReference>
<dbReference type="PANTHER" id="PTHR11360:SF306">
    <property type="entry name" value="RE01051P"/>
    <property type="match status" value="1"/>
</dbReference>
<dbReference type="EMBL" id="CAJFCJ010000012">
    <property type="protein sequence ID" value="CAD5120388.1"/>
    <property type="molecule type" value="Genomic_DNA"/>
</dbReference>
<evidence type="ECO:0000256" key="1">
    <source>
        <dbReference type="SAM" id="Phobius"/>
    </source>
</evidence>
<keyword evidence="3" id="KW-1185">Reference proteome</keyword>
<dbReference type="SUPFAM" id="SSF103473">
    <property type="entry name" value="MFS general substrate transporter"/>
    <property type="match status" value="1"/>
</dbReference>
<dbReference type="Proteomes" id="UP000549394">
    <property type="component" value="Unassembled WGS sequence"/>
</dbReference>
<gene>
    <name evidence="2" type="ORF">DGYR_LOCUS8495</name>
</gene>
<feature type="transmembrane region" description="Helical" evidence="1">
    <location>
        <begin position="148"/>
        <end position="167"/>
    </location>
</feature>
<feature type="transmembrane region" description="Helical" evidence="1">
    <location>
        <begin position="173"/>
        <end position="198"/>
    </location>
</feature>
<keyword evidence="1" id="KW-0472">Membrane</keyword>
<proteinExistence type="predicted"/>
<dbReference type="GO" id="GO:0008028">
    <property type="term" value="F:monocarboxylic acid transmembrane transporter activity"/>
    <property type="evidence" value="ECO:0007669"/>
    <property type="project" value="TreeGrafter"/>
</dbReference>
<feature type="transmembrane region" description="Helical" evidence="1">
    <location>
        <begin position="19"/>
        <end position="41"/>
    </location>
</feature>
<accession>A0A7I8VWW9</accession>
<evidence type="ECO:0000313" key="2">
    <source>
        <dbReference type="EMBL" id="CAD5120388.1"/>
    </source>
</evidence>
<dbReference type="OrthoDB" id="6435476at2759"/>
<dbReference type="InterPro" id="IPR036259">
    <property type="entry name" value="MFS_trans_sf"/>
</dbReference>
<sequence>MKPTSDCCRLKGKPPDGGWSWVVLFGAFLLFVVYSGFYDVYPIVFKELRQRFDAPAHEVAWVSAINESIKLLLAPFISSLAKYTGAQSLTVLGGIGASMALTCYNIAISEYFVEKKGMAILLMHCGAGQVIAITDNVKPYQIGEAIGVLRFIQGVSVLIGPILAGTFRDETGTYFWSLILSGSLMCFGSIFFIMHNIFRRLTLIAQYRC</sequence>
<organism evidence="2 3">
    <name type="scientific">Dimorphilus gyrociliatus</name>
    <dbReference type="NCBI Taxonomy" id="2664684"/>
    <lineage>
        <taxon>Eukaryota</taxon>
        <taxon>Metazoa</taxon>
        <taxon>Spiralia</taxon>
        <taxon>Lophotrochozoa</taxon>
        <taxon>Annelida</taxon>
        <taxon>Polychaeta</taxon>
        <taxon>Polychaeta incertae sedis</taxon>
        <taxon>Dinophilidae</taxon>
        <taxon>Dimorphilus</taxon>
    </lineage>
</organism>
<reference evidence="2 3" key="1">
    <citation type="submission" date="2020-08" db="EMBL/GenBank/DDBJ databases">
        <authorList>
            <person name="Hejnol A."/>
        </authorList>
    </citation>
    <scope>NUCLEOTIDE SEQUENCE [LARGE SCALE GENOMIC DNA]</scope>
</reference>
<dbReference type="PANTHER" id="PTHR11360">
    <property type="entry name" value="MONOCARBOXYLATE TRANSPORTER"/>
    <property type="match status" value="1"/>
</dbReference>
<dbReference type="AlphaFoldDB" id="A0A7I8VWW9"/>
<protein>
    <submittedName>
        <fullName evidence="2">DgyrCDS8959</fullName>
    </submittedName>
</protein>
<dbReference type="Gene3D" id="1.20.1250.20">
    <property type="entry name" value="MFS general substrate transporter like domains"/>
    <property type="match status" value="1"/>
</dbReference>
<keyword evidence="1" id="KW-1133">Transmembrane helix</keyword>
<name>A0A7I8VWW9_9ANNE</name>